<organism evidence="6 7">
    <name type="scientific">Methylomonas subterranea</name>
    <dbReference type="NCBI Taxonomy" id="2952225"/>
    <lineage>
        <taxon>Bacteria</taxon>
        <taxon>Pseudomonadati</taxon>
        <taxon>Pseudomonadota</taxon>
        <taxon>Gammaproteobacteria</taxon>
        <taxon>Methylococcales</taxon>
        <taxon>Methylococcaceae</taxon>
        <taxon>Methylomonas</taxon>
    </lineage>
</organism>
<protein>
    <recommendedName>
        <fullName evidence="4">tRNA pseudouridine synthase D</fullName>
        <ecNumber evidence="4">5.4.99.27</ecNumber>
    </recommendedName>
    <alternativeName>
        <fullName evidence="4">tRNA pseudouridine(13) synthase</fullName>
    </alternativeName>
    <alternativeName>
        <fullName evidence="4">tRNA pseudouridylate synthase D</fullName>
    </alternativeName>
    <alternativeName>
        <fullName evidence="4">tRNA-uridine isomerase D</fullName>
    </alternativeName>
</protein>
<dbReference type="Pfam" id="PF01142">
    <property type="entry name" value="TruD"/>
    <property type="match status" value="2"/>
</dbReference>
<dbReference type="PROSITE" id="PS01268">
    <property type="entry name" value="UPF0024"/>
    <property type="match status" value="1"/>
</dbReference>
<comment type="catalytic activity">
    <reaction evidence="4">
        <text>uridine(13) in tRNA = pseudouridine(13) in tRNA</text>
        <dbReference type="Rhea" id="RHEA:42540"/>
        <dbReference type="Rhea" id="RHEA-COMP:10105"/>
        <dbReference type="Rhea" id="RHEA-COMP:10106"/>
        <dbReference type="ChEBI" id="CHEBI:65314"/>
        <dbReference type="ChEBI" id="CHEBI:65315"/>
        <dbReference type="EC" id="5.4.99.27"/>
    </reaction>
</comment>
<evidence type="ECO:0000256" key="1">
    <source>
        <dbReference type="ARBA" id="ARBA00007953"/>
    </source>
</evidence>
<gene>
    <name evidence="4 6" type="primary">truD</name>
    <name evidence="6" type="ORF">NP590_11785</name>
</gene>
<dbReference type="Gene3D" id="3.30.2340.10">
    <property type="entry name" value="TruD, insertion domain"/>
    <property type="match status" value="1"/>
</dbReference>
<sequence>MSDFSIPVWPHAYGGPVATGDIKAEPEDFVVEEILSFIPEGSGEHVFLHIEKIGENTEYVARLLARHAGVRQRDIGYAGLKDRHGRTRQWFSVWLPTPKQALGPDQQPLPGKPEPDWRALENTQLKILQVIRHARKLRRGVLSGNRFEIVLRNWQGNREVAEQQLRQIQTQGFPNYFGEQRFGHQGRNVEKALAMFAGDRVKREQRSIYLSAARSFLFNQILAERLYTGTWNCGLAGEVCKLQGSNSQFVAASIDQTLMERMRQGETHPTGALWGKGICAAGGEVLALEQRIVSRYPSLADGLLKAELEQDRRALRVIPEDLNWQFEKDSLLLRFGLPAGSYATALLREIVQTSG</sequence>
<dbReference type="CDD" id="cd02575">
    <property type="entry name" value="PseudoU_synth_EcTruD"/>
    <property type="match status" value="1"/>
</dbReference>
<dbReference type="InterPro" id="IPR050170">
    <property type="entry name" value="TruD_pseudoU_synthase"/>
</dbReference>
<comment type="function">
    <text evidence="4">Responsible for synthesis of pseudouridine from uracil-13 in transfer RNAs.</text>
</comment>
<dbReference type="PANTHER" id="PTHR47811">
    <property type="entry name" value="TRNA PSEUDOURIDINE SYNTHASE D"/>
    <property type="match status" value="1"/>
</dbReference>
<keyword evidence="3 4" id="KW-0413">Isomerase</keyword>
<reference evidence="6 7" key="1">
    <citation type="submission" date="2022-07" db="EMBL/GenBank/DDBJ databases">
        <title>Methylomonas rivi sp. nov., Methylomonas rosea sp. nov., Methylomonas aureus sp. nov. and Methylomonas subterranea sp. nov., four novel methanotrophs isolated from a freshwater creek and the deep terrestrial subsurface.</title>
        <authorList>
            <person name="Abin C."/>
            <person name="Sankaranarayanan K."/>
            <person name="Garner C."/>
            <person name="Sindelar R."/>
            <person name="Kotary K."/>
            <person name="Garner R."/>
            <person name="Barclay S."/>
            <person name="Lawson P."/>
            <person name="Krumholz L."/>
        </authorList>
    </citation>
    <scope>NUCLEOTIDE SEQUENCE [LARGE SCALE GENOMIC DNA]</scope>
    <source>
        <strain evidence="6 7">SURF-2</strain>
    </source>
</reference>
<dbReference type="EMBL" id="JANIBJ010000020">
    <property type="protein sequence ID" value="MCQ8104789.1"/>
    <property type="molecule type" value="Genomic_DNA"/>
</dbReference>
<evidence type="ECO:0000313" key="6">
    <source>
        <dbReference type="EMBL" id="MCQ8104789.1"/>
    </source>
</evidence>
<dbReference type="NCBIfam" id="NF002153">
    <property type="entry name" value="PRK00984.1-2"/>
    <property type="match status" value="1"/>
</dbReference>
<dbReference type="Proteomes" id="UP001524499">
    <property type="component" value="Unassembled WGS sequence"/>
</dbReference>
<evidence type="ECO:0000256" key="4">
    <source>
        <dbReference type="HAMAP-Rule" id="MF_01082"/>
    </source>
</evidence>
<evidence type="ECO:0000256" key="3">
    <source>
        <dbReference type="ARBA" id="ARBA00023235"/>
    </source>
</evidence>
<dbReference type="SUPFAM" id="SSF55120">
    <property type="entry name" value="Pseudouridine synthase"/>
    <property type="match status" value="1"/>
</dbReference>
<dbReference type="RefSeq" id="WP_256602592.1">
    <property type="nucleotide sequence ID" value="NZ_JANIBJ010000020.1"/>
</dbReference>
<dbReference type="InterPro" id="IPR001656">
    <property type="entry name" value="PsdUridine_synth_TruD"/>
</dbReference>
<dbReference type="GO" id="GO:0160150">
    <property type="term" value="F:tRNA pseudouridine(13) synthase activity"/>
    <property type="evidence" value="ECO:0007669"/>
    <property type="project" value="UniProtKB-EC"/>
</dbReference>
<feature type="active site" description="Nucleophile" evidence="4">
    <location>
        <position position="82"/>
    </location>
</feature>
<keyword evidence="2 4" id="KW-0819">tRNA processing</keyword>
<dbReference type="HAMAP" id="MF_01082">
    <property type="entry name" value="TruD"/>
    <property type="match status" value="1"/>
</dbReference>
<evidence type="ECO:0000256" key="2">
    <source>
        <dbReference type="ARBA" id="ARBA00022694"/>
    </source>
</evidence>
<feature type="domain" description="TRUD" evidence="5">
    <location>
        <begin position="172"/>
        <end position="317"/>
    </location>
</feature>
<comment type="similarity">
    <text evidence="1 4">Belongs to the pseudouridine synthase TruD family.</text>
</comment>
<evidence type="ECO:0000259" key="5">
    <source>
        <dbReference type="PROSITE" id="PS50984"/>
    </source>
</evidence>
<keyword evidence="7" id="KW-1185">Reference proteome</keyword>
<dbReference type="EC" id="5.4.99.27" evidence="4"/>
<dbReference type="PANTHER" id="PTHR47811:SF1">
    <property type="entry name" value="TRNA PSEUDOURIDINE SYNTHASE D"/>
    <property type="match status" value="1"/>
</dbReference>
<accession>A0ABT1TH46</accession>
<dbReference type="Gene3D" id="3.30.2350.20">
    <property type="entry name" value="TruD, catalytic domain"/>
    <property type="match status" value="1"/>
</dbReference>
<proteinExistence type="inferred from homology"/>
<dbReference type="InterPro" id="IPR042214">
    <property type="entry name" value="TruD_catalytic"/>
</dbReference>
<dbReference type="InterPro" id="IPR011760">
    <property type="entry name" value="PsdUridine_synth_TruD_insert"/>
</dbReference>
<dbReference type="PROSITE" id="PS50984">
    <property type="entry name" value="TRUD"/>
    <property type="match status" value="1"/>
</dbReference>
<dbReference type="InterPro" id="IPR043165">
    <property type="entry name" value="TruD_insert_sf"/>
</dbReference>
<evidence type="ECO:0000313" key="7">
    <source>
        <dbReference type="Proteomes" id="UP001524499"/>
    </source>
</evidence>
<dbReference type="InterPro" id="IPR020103">
    <property type="entry name" value="PsdUridine_synth_cat_dom_sf"/>
</dbReference>
<dbReference type="InterPro" id="IPR020119">
    <property type="entry name" value="PsdUridine_synth_TruD_CS"/>
</dbReference>
<comment type="caution">
    <text evidence="6">The sequence shown here is derived from an EMBL/GenBank/DDBJ whole genome shotgun (WGS) entry which is preliminary data.</text>
</comment>
<name>A0ABT1TH46_9GAMM</name>